<keyword evidence="4" id="KW-0503">Monooxygenase</keyword>
<dbReference type="KEGG" id="kbs:EPA93_15240"/>
<dbReference type="RefSeq" id="WP_129888335.1">
    <property type="nucleotide sequence ID" value="NZ_CP035758.1"/>
</dbReference>
<feature type="domain" description="Luciferase-like" evidence="5">
    <location>
        <begin position="23"/>
        <end position="255"/>
    </location>
</feature>
<dbReference type="InterPro" id="IPR036661">
    <property type="entry name" value="Luciferase-like_sf"/>
</dbReference>
<evidence type="ECO:0000313" key="6">
    <source>
        <dbReference type="EMBL" id="QBD77272.1"/>
    </source>
</evidence>
<dbReference type="PANTHER" id="PTHR42847">
    <property type="entry name" value="ALKANESULFONATE MONOOXYGENASE"/>
    <property type="match status" value="1"/>
</dbReference>
<organism evidence="6 7">
    <name type="scientific">Ktedonosporobacter rubrisoli</name>
    <dbReference type="NCBI Taxonomy" id="2509675"/>
    <lineage>
        <taxon>Bacteria</taxon>
        <taxon>Bacillati</taxon>
        <taxon>Chloroflexota</taxon>
        <taxon>Ktedonobacteria</taxon>
        <taxon>Ktedonobacterales</taxon>
        <taxon>Ktedonosporobacteraceae</taxon>
        <taxon>Ktedonosporobacter</taxon>
    </lineage>
</organism>
<gene>
    <name evidence="6" type="ORF">EPA93_15240</name>
</gene>
<keyword evidence="2" id="KW-0288">FMN</keyword>
<dbReference type="Proteomes" id="UP000290365">
    <property type="component" value="Chromosome"/>
</dbReference>
<evidence type="ECO:0000256" key="4">
    <source>
        <dbReference type="ARBA" id="ARBA00023033"/>
    </source>
</evidence>
<dbReference type="InterPro" id="IPR019952">
    <property type="entry name" value="F420_OxRdatse_Rv1855c_pred"/>
</dbReference>
<dbReference type="AlphaFoldDB" id="A0A4P6JQ78"/>
<evidence type="ECO:0000256" key="2">
    <source>
        <dbReference type="ARBA" id="ARBA00022643"/>
    </source>
</evidence>
<reference evidence="6 7" key="1">
    <citation type="submission" date="2019-01" db="EMBL/GenBank/DDBJ databases">
        <title>Ktedonosporobacter rubrisoli SCAWS-G2.</title>
        <authorList>
            <person name="Huang Y."/>
            <person name="Yan B."/>
        </authorList>
    </citation>
    <scope>NUCLEOTIDE SEQUENCE [LARGE SCALE GENOMIC DNA]</scope>
    <source>
        <strain evidence="6 7">SCAWS-G2</strain>
    </source>
</reference>
<dbReference type="InterPro" id="IPR011251">
    <property type="entry name" value="Luciferase-like_dom"/>
</dbReference>
<accession>A0A4P6JQ78</accession>
<dbReference type="SUPFAM" id="SSF51679">
    <property type="entry name" value="Bacterial luciferase-like"/>
    <property type="match status" value="1"/>
</dbReference>
<dbReference type="Pfam" id="PF00296">
    <property type="entry name" value="Bac_luciferase"/>
    <property type="match status" value="1"/>
</dbReference>
<evidence type="ECO:0000259" key="5">
    <source>
        <dbReference type="Pfam" id="PF00296"/>
    </source>
</evidence>
<evidence type="ECO:0000256" key="1">
    <source>
        <dbReference type="ARBA" id="ARBA00022630"/>
    </source>
</evidence>
<keyword evidence="3" id="KW-0560">Oxidoreductase</keyword>
<dbReference type="NCBIfam" id="TIGR03560">
    <property type="entry name" value="F420_Rv1855c"/>
    <property type="match status" value="1"/>
</dbReference>
<name>A0A4P6JQ78_KTERU</name>
<keyword evidence="7" id="KW-1185">Reference proteome</keyword>
<protein>
    <submittedName>
        <fullName evidence="6">TIGR03560 family F420-dependent LLM class oxidoreductase</fullName>
    </submittedName>
</protein>
<dbReference type="PANTHER" id="PTHR42847:SF4">
    <property type="entry name" value="ALKANESULFONATE MONOOXYGENASE-RELATED"/>
    <property type="match status" value="1"/>
</dbReference>
<proteinExistence type="predicted"/>
<evidence type="ECO:0000256" key="3">
    <source>
        <dbReference type="ARBA" id="ARBA00023002"/>
    </source>
</evidence>
<dbReference type="GO" id="GO:0046306">
    <property type="term" value="P:alkanesulfonate catabolic process"/>
    <property type="evidence" value="ECO:0007669"/>
    <property type="project" value="TreeGrafter"/>
</dbReference>
<dbReference type="EMBL" id="CP035758">
    <property type="protein sequence ID" value="QBD77272.1"/>
    <property type="molecule type" value="Genomic_DNA"/>
</dbReference>
<dbReference type="Gene3D" id="3.20.20.30">
    <property type="entry name" value="Luciferase-like domain"/>
    <property type="match status" value="1"/>
</dbReference>
<keyword evidence="1" id="KW-0285">Flavoprotein</keyword>
<sequence>MKLGLHMNDFTWQGGASLIGPTLVKIAQIADVTGFDRISLGDHVWQSAYLGGVEREQLSCYETLAYLSAHTRRIKLIAMVTATPYWQPIRLAKTVTTLDVLSGGRAWLGIGAGDYEEEARGSGLPFPPTKERYEMLEEAIQICLRMWHGERGDERPFEGTSYQIPRPLNVPQSLTRPHPPILIAGSGEQRTLRLVARYADACNLRPGQEIPKKLAILRQHCETEKREYDTIEKTCMFAFDVGKDGSKASELIEHLRWLAGMGIQTVLGVIPQIDTITPLEVIGREVIPAVAAL</sequence>
<dbReference type="InterPro" id="IPR050172">
    <property type="entry name" value="SsuD_RutA_monooxygenase"/>
</dbReference>
<dbReference type="GO" id="GO:0008726">
    <property type="term" value="F:alkanesulfonate monooxygenase activity"/>
    <property type="evidence" value="ECO:0007669"/>
    <property type="project" value="TreeGrafter"/>
</dbReference>
<evidence type="ECO:0000313" key="7">
    <source>
        <dbReference type="Proteomes" id="UP000290365"/>
    </source>
</evidence>
<dbReference type="OrthoDB" id="143323at2"/>